<dbReference type="AlphaFoldDB" id="A0A851NJ28"/>
<gene>
    <name evidence="2" type="primary">Cspp1_1</name>
    <name evidence="2" type="ORF">PENPIL_R15873</name>
</gene>
<feature type="non-terminal residue" evidence="2">
    <location>
        <position position="170"/>
    </location>
</feature>
<protein>
    <submittedName>
        <fullName evidence="2">CSPP1 protein</fullName>
    </submittedName>
</protein>
<evidence type="ECO:0000313" key="3">
    <source>
        <dbReference type="Proteomes" id="UP000613066"/>
    </source>
</evidence>
<feature type="non-terminal residue" evidence="2">
    <location>
        <position position="1"/>
    </location>
</feature>
<proteinExistence type="predicted"/>
<reference evidence="2" key="1">
    <citation type="submission" date="2019-09" db="EMBL/GenBank/DDBJ databases">
        <title>Bird 10,000 Genomes (B10K) Project - Family phase.</title>
        <authorList>
            <person name="Zhang G."/>
        </authorList>
    </citation>
    <scope>NUCLEOTIDE SEQUENCE</scope>
    <source>
        <strain evidence="2">B10K-DU-001-08</strain>
        <tissue evidence="2">Muscle</tissue>
    </source>
</reference>
<comment type="caution">
    <text evidence="2">The sequence shown here is derived from an EMBL/GenBank/DDBJ whole genome shotgun (WGS) entry which is preliminary data.</text>
</comment>
<feature type="region of interest" description="Disordered" evidence="1">
    <location>
        <begin position="87"/>
        <end position="132"/>
    </location>
</feature>
<dbReference type="Proteomes" id="UP000613066">
    <property type="component" value="Unassembled WGS sequence"/>
</dbReference>
<name>A0A851NJ28_9GALL</name>
<evidence type="ECO:0000313" key="2">
    <source>
        <dbReference type="EMBL" id="NXC39984.1"/>
    </source>
</evidence>
<feature type="compositionally biased region" description="Basic and acidic residues" evidence="1">
    <location>
        <begin position="106"/>
        <end position="120"/>
    </location>
</feature>
<evidence type="ECO:0000256" key="1">
    <source>
        <dbReference type="SAM" id="MobiDB-lite"/>
    </source>
</evidence>
<sequence>SLFAGANGETFPALEEVDLSPQLPPSARERRRIKKKALEYGNQMDLTMKVGHKPDVSPDSVSVHSDFSLVVDQMKGKNEDRLRRLAELGQKSAHPGDDISLGEADDLLKPPLSRDGRRPSSTDSIATEPWLRPGTSATLRRFLVEQQSPAKLPAESALPLGWQGLSTAHG</sequence>
<keyword evidence="3" id="KW-1185">Reference proteome</keyword>
<accession>A0A851NJ28</accession>
<dbReference type="OrthoDB" id="10044099at2759"/>
<organism evidence="2 3">
    <name type="scientific">Penelope pileata</name>
    <dbReference type="NCBI Taxonomy" id="1118817"/>
    <lineage>
        <taxon>Eukaryota</taxon>
        <taxon>Metazoa</taxon>
        <taxon>Chordata</taxon>
        <taxon>Craniata</taxon>
        <taxon>Vertebrata</taxon>
        <taxon>Euteleostomi</taxon>
        <taxon>Archelosauria</taxon>
        <taxon>Archosauria</taxon>
        <taxon>Dinosauria</taxon>
        <taxon>Saurischia</taxon>
        <taxon>Theropoda</taxon>
        <taxon>Coelurosauria</taxon>
        <taxon>Aves</taxon>
        <taxon>Neognathae</taxon>
        <taxon>Galloanserae</taxon>
        <taxon>Galliformes</taxon>
        <taxon>Cracidae</taxon>
        <taxon>Penelope</taxon>
    </lineage>
</organism>
<dbReference type="EMBL" id="WBMW01001149">
    <property type="protein sequence ID" value="NXC39984.1"/>
    <property type="molecule type" value="Genomic_DNA"/>
</dbReference>